<evidence type="ECO:0000313" key="1">
    <source>
        <dbReference type="EMBL" id="GIY85976.1"/>
    </source>
</evidence>
<comment type="caution">
    <text evidence="1">The sequence shown here is derived from an EMBL/GenBank/DDBJ whole genome shotgun (WGS) entry which is preliminary data.</text>
</comment>
<reference evidence="1 2" key="1">
    <citation type="submission" date="2021-06" db="EMBL/GenBank/DDBJ databases">
        <title>Caerostris extrusa draft genome.</title>
        <authorList>
            <person name="Kono N."/>
            <person name="Arakawa K."/>
        </authorList>
    </citation>
    <scope>NUCLEOTIDE SEQUENCE [LARGE SCALE GENOMIC DNA]</scope>
</reference>
<dbReference type="EMBL" id="BPLR01016722">
    <property type="protein sequence ID" value="GIY85976.1"/>
    <property type="molecule type" value="Genomic_DNA"/>
</dbReference>
<name>A0AAV4WU03_CAEEX</name>
<accession>A0AAV4WU03</accession>
<dbReference type="Proteomes" id="UP001054945">
    <property type="component" value="Unassembled WGS sequence"/>
</dbReference>
<protein>
    <submittedName>
        <fullName evidence="1">Uncharacterized protein</fullName>
    </submittedName>
</protein>
<evidence type="ECO:0000313" key="2">
    <source>
        <dbReference type="Proteomes" id="UP001054945"/>
    </source>
</evidence>
<organism evidence="1 2">
    <name type="scientific">Caerostris extrusa</name>
    <name type="common">Bark spider</name>
    <name type="synonym">Caerostris bankana</name>
    <dbReference type="NCBI Taxonomy" id="172846"/>
    <lineage>
        <taxon>Eukaryota</taxon>
        <taxon>Metazoa</taxon>
        <taxon>Ecdysozoa</taxon>
        <taxon>Arthropoda</taxon>
        <taxon>Chelicerata</taxon>
        <taxon>Arachnida</taxon>
        <taxon>Araneae</taxon>
        <taxon>Araneomorphae</taxon>
        <taxon>Entelegynae</taxon>
        <taxon>Araneoidea</taxon>
        <taxon>Araneidae</taxon>
        <taxon>Caerostris</taxon>
    </lineage>
</organism>
<gene>
    <name evidence="1" type="ORF">CEXT_811651</name>
</gene>
<sequence>MQRDFSSDIKFRQFQHSEWNGKLQKHFSLLSLRCRPCCVLTAVGRITSLRAMKRGEGGAERGVKDRYTNNKTALRFPVTLRICLPWTVKNMVRKQSSAFLLEWTNLIHYVSHVAKV</sequence>
<dbReference type="AlphaFoldDB" id="A0AAV4WU03"/>
<proteinExistence type="predicted"/>
<keyword evidence="2" id="KW-1185">Reference proteome</keyword>